<dbReference type="OrthoDB" id="5769639at2"/>
<accession>A0A5C5NQP2</accession>
<gene>
    <name evidence="1" type="ORF">FIV39_30635</name>
</gene>
<reference evidence="1 2" key="1">
    <citation type="submission" date="2019-06" db="EMBL/GenBank/DDBJ databases">
        <title>Pseudomonas bimorpha sp. nov. isolated from bovine raw milk and skim milk concentrate.</title>
        <authorList>
            <person name="Hofmann K."/>
            <person name="Huptas C."/>
            <person name="Doll E."/>
            <person name="Scherer S."/>
            <person name="Wenning M."/>
        </authorList>
    </citation>
    <scope>NUCLEOTIDE SEQUENCE [LARGE SCALE GENOMIC DNA]</scope>
    <source>
        <strain evidence="1 2">DSM 17515</strain>
    </source>
</reference>
<dbReference type="AlphaFoldDB" id="A0A5C5NQP2"/>
<proteinExistence type="predicted"/>
<name>A0A5C5NQP2_9PSED</name>
<organism evidence="1 2">
    <name type="scientific">Pseudomonas grimontii</name>
    <dbReference type="NCBI Taxonomy" id="129847"/>
    <lineage>
        <taxon>Bacteria</taxon>
        <taxon>Pseudomonadati</taxon>
        <taxon>Pseudomonadota</taxon>
        <taxon>Gammaproteobacteria</taxon>
        <taxon>Pseudomonadales</taxon>
        <taxon>Pseudomonadaceae</taxon>
        <taxon>Pseudomonas</taxon>
    </lineage>
</organism>
<dbReference type="Proteomes" id="UP000317267">
    <property type="component" value="Unassembled WGS sequence"/>
</dbReference>
<protein>
    <submittedName>
        <fullName evidence="1">Uncharacterized protein</fullName>
    </submittedName>
</protein>
<comment type="caution">
    <text evidence="1">The sequence shown here is derived from an EMBL/GenBank/DDBJ whole genome shotgun (WGS) entry which is preliminary data.</text>
</comment>
<dbReference type="EMBL" id="VFES01000033">
    <property type="protein sequence ID" value="TWR54778.1"/>
    <property type="molecule type" value="Genomic_DNA"/>
</dbReference>
<evidence type="ECO:0000313" key="1">
    <source>
        <dbReference type="EMBL" id="TWR54778.1"/>
    </source>
</evidence>
<sequence length="71" mass="8168">MRGKPFDVELFLAAVLTDSHATRFRHLKRAKLIRAETAERWQPAPDTYQAHLKVDAQHDLESANTLRDPES</sequence>
<evidence type="ECO:0000313" key="2">
    <source>
        <dbReference type="Proteomes" id="UP000317267"/>
    </source>
</evidence>